<dbReference type="PANTHER" id="PTHR38690:SF1">
    <property type="entry name" value="PROTEASE"/>
    <property type="match status" value="1"/>
</dbReference>
<feature type="domain" description="YhdP central" evidence="2">
    <location>
        <begin position="559"/>
        <end position="1480"/>
    </location>
</feature>
<dbReference type="InterPro" id="IPR025263">
    <property type="entry name" value="YhdP_central"/>
</dbReference>
<gene>
    <name evidence="3" type="ORF">THII_3871</name>
</gene>
<protein>
    <submittedName>
        <fullName evidence="3">Putative membrane protein</fullName>
    </submittedName>
</protein>
<dbReference type="EMBL" id="AP014633">
    <property type="protein sequence ID" value="BAP58168.1"/>
    <property type="molecule type" value="Genomic_DNA"/>
</dbReference>
<keyword evidence="1" id="KW-1133">Transmembrane helix</keyword>
<evidence type="ECO:0000313" key="4">
    <source>
        <dbReference type="Proteomes" id="UP000031623"/>
    </source>
</evidence>
<keyword evidence="1" id="KW-0812">Transmembrane</keyword>
<evidence type="ECO:0000313" key="3">
    <source>
        <dbReference type="EMBL" id="BAP58168.1"/>
    </source>
</evidence>
<keyword evidence="4" id="KW-1185">Reference proteome</keyword>
<evidence type="ECO:0000256" key="1">
    <source>
        <dbReference type="SAM" id="Phobius"/>
    </source>
</evidence>
<dbReference type="HOGENOM" id="CLU_003522_4_0_6"/>
<sequence length="1498" mass="167579">MWWLVPTIFKLVHWLWRLWLWIWLLLCLFILLAAFLFAKLPEYRAEVEQLLNAIWKQPITIGQLDTYWVDGMPAIAVQQVHLVDTQIEIAYAEVVIDVLASLRQARWVTQSITAKSSQLALTRTTEGRITVVGLPASASQSPGHLEWLVWLWQQPTVSIQVATLQWLEPKQIPLTFSAVELSLSWQDHVPWLRGQVNFPQETFSVTKPTRLDMQAQRLTFATGLLEPQVALPLRIEGQFTLEQLQLLAPVNLPPQTLQGRFFADQSTAGTWQIQSQQQLVSSKQTLELPELKIHISPTEQPFLGQPIESLLLPGFINRLSQNLLQQPKPNSGSTATVNWFSSLPLILRPTVAQEIEAPILVTHTNQSQPVEISAQLSRLSLNEWLSQLLDYLEPNWQKTLLALQPQGQLADIQWQYTPNQMGRIRGRLVNFASQPDEQWPGIQGLSGDFELTARQSTLTLKPATLVVNWPRYYKQPLLLKIIAGQFQWQLSPQGKHLVIPDLQVQLDQQLTMQLTGQIDMPLNSKRPVIQLQVRCYQGNLAQLWRYVPIQLQPQLASLVQLNGELTQAQVILTGDNQATEFEVKGQIKQVNFNWISPQTQVMVKDLSAHFNIAPHQIALKVNNATATVDLPNLYSHSLSVTQIKGDLNWQGVPGQWQLSTHKLQAVDHKTKIQITGHLKQPLAAAVESHLQINLHQGQLSQVYYYLPDKKLTKPVNWLKQSLLNGEIHTAQASLEGPLQTLFHNPKGFNFKSQVNNAQIQYASSWPALSRVNAQVFIQGRTLTVQAQSGHLLNSQLNATTVTIADLSNPKQTLVQVTGHLHGAASDGLKFIEQSPLRTQLNLSRLDLDGLMDLQLNLAIPLTKGRTQVAGQIRFTDTTLQDKSLNITLTEVNGQLNFNDDQVHAPQLQGKLLGNPITFSLLTLRNERPKRTTVQVSGWANPLLLAQQINHFVPSLAPIPITTYLSGESQWIVTVNFPNETVKENNDTDIQIETDLLGMAVNLPAPLDKIAQEQRFLSIKVRLPNKISHFNHSPAIEVQGYYGQILNSVLQINQQRLERGSIVFGTTPAQLPPTAMLNIQGKLNTLSTTAWQKRFAAPASDFSLASSHPDNQTALNRWLKPIPLFSLPISLEVYFDQLELLGQNFNQVALQAKYAELLGQLAITSKEVEGQIKFNQLGSPSLDLVFQKLRLTHLSSSQTKPTQPMVQVTNQSQPPDPHDLPPISFHCNELQIGDTHLGTVTFQGQAHPEGLAMTLSAQTLGLDLNMKGLWRYVVQQHQTSVEVQLNSDNTRLMLQQLGYQQPPLTGKQTQITLNAYWQSAPYPFNLSTLVGTLSLVIAEGNIVNVEPGPIGRIFGLFDVYTLPRRLALDFSDVFKKGFGFNTLAGVFFLQAGQAYTDQLILQSPAAHIKIQGQTNLIDKTYEQVVTVFPQLANPLPVASALAGGVGVGAAAWVVQQLLQSELQKVIYSQYRITGPWQKPAIIPLPHHRLPPTPPEFAEK</sequence>
<feature type="domain" description="YhdP central" evidence="2">
    <location>
        <begin position="7"/>
        <end position="555"/>
    </location>
</feature>
<name>A0A090AIE1_9GAMM</name>
<proteinExistence type="predicted"/>
<dbReference type="KEGG" id="tig:THII_3871"/>
<dbReference type="PANTHER" id="PTHR38690">
    <property type="entry name" value="PROTEASE-RELATED"/>
    <property type="match status" value="1"/>
</dbReference>
<dbReference type="OrthoDB" id="9762238at2"/>
<dbReference type="STRING" id="40754.THII_3871"/>
<keyword evidence="1" id="KW-0472">Membrane</keyword>
<reference evidence="3 4" key="1">
    <citation type="journal article" date="2014" name="ISME J.">
        <title>Ecophysiology of Thioploca ingrica as revealed by the complete genome sequence supplemented with proteomic evidence.</title>
        <authorList>
            <person name="Kojima H."/>
            <person name="Ogura Y."/>
            <person name="Yamamoto N."/>
            <person name="Togashi T."/>
            <person name="Mori H."/>
            <person name="Watanabe T."/>
            <person name="Nemoto F."/>
            <person name="Kurokawa K."/>
            <person name="Hayashi T."/>
            <person name="Fukui M."/>
        </authorList>
    </citation>
    <scope>NUCLEOTIDE SEQUENCE [LARGE SCALE GENOMIC DNA]</scope>
</reference>
<dbReference type="InterPro" id="IPR011836">
    <property type="entry name" value="YhdP"/>
</dbReference>
<dbReference type="Proteomes" id="UP000031623">
    <property type="component" value="Chromosome"/>
</dbReference>
<accession>A0A090AIE1</accession>
<organism evidence="3 4">
    <name type="scientific">Thioploca ingrica</name>
    <dbReference type="NCBI Taxonomy" id="40754"/>
    <lineage>
        <taxon>Bacteria</taxon>
        <taxon>Pseudomonadati</taxon>
        <taxon>Pseudomonadota</taxon>
        <taxon>Gammaproteobacteria</taxon>
        <taxon>Thiotrichales</taxon>
        <taxon>Thiotrichaceae</taxon>
        <taxon>Thioploca</taxon>
    </lineage>
</organism>
<dbReference type="Pfam" id="PF13116">
    <property type="entry name" value="YhdP"/>
    <property type="match status" value="2"/>
</dbReference>
<feature type="transmembrane region" description="Helical" evidence="1">
    <location>
        <begin position="20"/>
        <end position="38"/>
    </location>
</feature>
<evidence type="ECO:0000259" key="2">
    <source>
        <dbReference type="Pfam" id="PF13116"/>
    </source>
</evidence>